<gene>
    <name evidence="2" type="ORF">FIM25_12560</name>
</gene>
<dbReference type="Proteomes" id="UP000321899">
    <property type="component" value="Unassembled WGS sequence"/>
</dbReference>
<evidence type="ECO:0000259" key="1">
    <source>
        <dbReference type="PROSITE" id="PS50076"/>
    </source>
</evidence>
<keyword evidence="3" id="KW-1185">Reference proteome</keyword>
<evidence type="ECO:0000313" key="2">
    <source>
        <dbReference type="EMBL" id="TYT73987.1"/>
    </source>
</evidence>
<dbReference type="OrthoDB" id="5421571at2"/>
<dbReference type="InterPro" id="IPR001623">
    <property type="entry name" value="DnaJ_domain"/>
</dbReference>
<dbReference type="Pfam" id="PF00226">
    <property type="entry name" value="DnaJ"/>
    <property type="match status" value="1"/>
</dbReference>
<dbReference type="AlphaFoldDB" id="A0A5S5ME64"/>
<dbReference type="SUPFAM" id="SSF46565">
    <property type="entry name" value="Chaperone J-domain"/>
    <property type="match status" value="1"/>
</dbReference>
<accession>A0A5S5ME64</accession>
<dbReference type="RefSeq" id="WP_139449860.1">
    <property type="nucleotide sequence ID" value="NZ_VDMB01000017.1"/>
</dbReference>
<organism evidence="2 3">
    <name type="scientific">Desulfobotulus mexicanus</name>
    <dbReference type="NCBI Taxonomy" id="2586642"/>
    <lineage>
        <taxon>Bacteria</taxon>
        <taxon>Pseudomonadati</taxon>
        <taxon>Thermodesulfobacteriota</taxon>
        <taxon>Desulfobacteria</taxon>
        <taxon>Desulfobacterales</taxon>
        <taxon>Desulfobacteraceae</taxon>
        <taxon>Desulfobotulus</taxon>
    </lineage>
</organism>
<protein>
    <submittedName>
        <fullName evidence="2">DnaJ domain-containing protein</fullName>
    </submittedName>
</protein>
<dbReference type="SMART" id="SM00271">
    <property type="entry name" value="DnaJ"/>
    <property type="match status" value="1"/>
</dbReference>
<dbReference type="PRINTS" id="PR00625">
    <property type="entry name" value="JDOMAIN"/>
</dbReference>
<dbReference type="CDD" id="cd06257">
    <property type="entry name" value="DnaJ"/>
    <property type="match status" value="1"/>
</dbReference>
<sequence length="113" mass="13195">MFTNYRILGVTESASDQEIRKAYLEKIREHTPEKDPDRFRIFSESYDSIKDQRSRIHNRLFGSYKFRDGDMGLDFITGEISLERRRPTLKEILAAERGKGPAGRAVRDWGKAK</sequence>
<evidence type="ECO:0000313" key="3">
    <source>
        <dbReference type="Proteomes" id="UP000321899"/>
    </source>
</evidence>
<dbReference type="InterPro" id="IPR036869">
    <property type="entry name" value="J_dom_sf"/>
</dbReference>
<dbReference type="Gene3D" id="1.10.287.110">
    <property type="entry name" value="DnaJ domain"/>
    <property type="match status" value="1"/>
</dbReference>
<feature type="domain" description="J" evidence="1">
    <location>
        <begin position="3"/>
        <end position="62"/>
    </location>
</feature>
<dbReference type="EMBL" id="VDMB01000017">
    <property type="protein sequence ID" value="TYT73987.1"/>
    <property type="molecule type" value="Genomic_DNA"/>
</dbReference>
<dbReference type="PROSITE" id="PS50076">
    <property type="entry name" value="DNAJ_2"/>
    <property type="match status" value="1"/>
</dbReference>
<proteinExistence type="predicted"/>
<reference evidence="2 3" key="1">
    <citation type="submission" date="2019-06" db="EMBL/GenBank/DDBJ databases">
        <title>Desulfobotulus mexicanus sp. nov., a novel sulfate-reducing bacterium isolated from the sediment of an alkaline crater lake in Mexico.</title>
        <authorList>
            <person name="Hirschler-Rea A."/>
        </authorList>
    </citation>
    <scope>NUCLEOTIDE SEQUENCE [LARGE SCALE GENOMIC DNA]</scope>
    <source>
        <strain evidence="2 3">PAR22N</strain>
    </source>
</reference>
<comment type="caution">
    <text evidence="2">The sequence shown here is derived from an EMBL/GenBank/DDBJ whole genome shotgun (WGS) entry which is preliminary data.</text>
</comment>
<name>A0A5S5ME64_9BACT</name>